<dbReference type="AlphaFoldDB" id="A0A8H4LVM7"/>
<keyword evidence="3" id="KW-1185">Reference proteome</keyword>
<sequence>METPRDRKRRQADDAPRKIRRAKRAIKAHREREFFNFPPGFYDDLSKVWLTKLALREIDRPNEERSSVDKPKSPVGLAPTDVARFARHGGPDLRHLRGYTETKLVSPSRDSSASAISPSRRTQRTT</sequence>
<feature type="region of interest" description="Disordered" evidence="1">
    <location>
        <begin position="60"/>
        <end position="126"/>
    </location>
</feature>
<feature type="compositionally biased region" description="Basic and acidic residues" evidence="1">
    <location>
        <begin position="89"/>
        <end position="100"/>
    </location>
</feature>
<evidence type="ECO:0000313" key="3">
    <source>
        <dbReference type="Proteomes" id="UP000557566"/>
    </source>
</evidence>
<gene>
    <name evidence="2" type="ORF">G6O67_007604</name>
</gene>
<reference evidence="2 3" key="1">
    <citation type="journal article" date="2020" name="Genome Biol. Evol.">
        <title>A new high-quality draft genome assembly of the Chinese cordyceps Ophiocordyceps sinensis.</title>
        <authorList>
            <person name="Shu R."/>
            <person name="Zhang J."/>
            <person name="Meng Q."/>
            <person name="Zhang H."/>
            <person name="Zhou G."/>
            <person name="Li M."/>
            <person name="Wu P."/>
            <person name="Zhao Y."/>
            <person name="Chen C."/>
            <person name="Qin Q."/>
        </authorList>
    </citation>
    <scope>NUCLEOTIDE SEQUENCE [LARGE SCALE GENOMIC DNA]</scope>
    <source>
        <strain evidence="2 3">IOZ07</strain>
    </source>
</reference>
<feature type="region of interest" description="Disordered" evidence="1">
    <location>
        <begin position="1"/>
        <end position="20"/>
    </location>
</feature>
<comment type="caution">
    <text evidence="2">The sequence shown here is derived from an EMBL/GenBank/DDBJ whole genome shotgun (WGS) entry which is preliminary data.</text>
</comment>
<evidence type="ECO:0000256" key="1">
    <source>
        <dbReference type="SAM" id="MobiDB-lite"/>
    </source>
</evidence>
<organism evidence="2 3">
    <name type="scientific">Ophiocordyceps sinensis</name>
    <dbReference type="NCBI Taxonomy" id="72228"/>
    <lineage>
        <taxon>Eukaryota</taxon>
        <taxon>Fungi</taxon>
        <taxon>Dikarya</taxon>
        <taxon>Ascomycota</taxon>
        <taxon>Pezizomycotina</taxon>
        <taxon>Sordariomycetes</taxon>
        <taxon>Hypocreomycetidae</taxon>
        <taxon>Hypocreales</taxon>
        <taxon>Ophiocordycipitaceae</taxon>
        <taxon>Ophiocordyceps</taxon>
    </lineage>
</organism>
<evidence type="ECO:0000313" key="2">
    <source>
        <dbReference type="EMBL" id="KAF4505682.1"/>
    </source>
</evidence>
<accession>A0A8H4LVM7</accession>
<dbReference type="OrthoDB" id="5154086at2759"/>
<feature type="compositionally biased region" description="Basic residues" evidence="1">
    <location>
        <begin position="1"/>
        <end position="10"/>
    </location>
</feature>
<feature type="compositionally biased region" description="Low complexity" evidence="1">
    <location>
        <begin position="106"/>
        <end position="120"/>
    </location>
</feature>
<dbReference type="EMBL" id="JAAVMX010000008">
    <property type="protein sequence ID" value="KAF4505682.1"/>
    <property type="molecule type" value="Genomic_DNA"/>
</dbReference>
<protein>
    <submittedName>
        <fullName evidence="2">Uncharacterized protein</fullName>
    </submittedName>
</protein>
<name>A0A8H4LVM7_9HYPO</name>
<feature type="compositionally biased region" description="Basic and acidic residues" evidence="1">
    <location>
        <begin position="60"/>
        <end position="72"/>
    </location>
</feature>
<dbReference type="Proteomes" id="UP000557566">
    <property type="component" value="Unassembled WGS sequence"/>
</dbReference>
<proteinExistence type="predicted"/>